<keyword evidence="2" id="KW-0732">Signal</keyword>
<reference evidence="6 7" key="1">
    <citation type="submission" date="2019-02" db="EMBL/GenBank/DDBJ databases">
        <title>Deep-cultivation of Planctomycetes and their phenomic and genomic characterization uncovers novel biology.</title>
        <authorList>
            <person name="Wiegand S."/>
            <person name="Jogler M."/>
            <person name="Boedeker C."/>
            <person name="Pinto D."/>
            <person name="Vollmers J."/>
            <person name="Rivas-Marin E."/>
            <person name="Kohn T."/>
            <person name="Peeters S.H."/>
            <person name="Heuer A."/>
            <person name="Rast P."/>
            <person name="Oberbeckmann S."/>
            <person name="Bunk B."/>
            <person name="Jeske O."/>
            <person name="Meyerdierks A."/>
            <person name="Storesund J.E."/>
            <person name="Kallscheuer N."/>
            <person name="Luecker S."/>
            <person name="Lage O.M."/>
            <person name="Pohl T."/>
            <person name="Merkel B.J."/>
            <person name="Hornburger P."/>
            <person name="Mueller R.-W."/>
            <person name="Bruemmer F."/>
            <person name="Labrenz M."/>
            <person name="Spormann A.M."/>
            <person name="Op Den Camp H."/>
            <person name="Overmann J."/>
            <person name="Amann R."/>
            <person name="Jetten M.S.M."/>
            <person name="Mascher T."/>
            <person name="Medema M.H."/>
            <person name="Devos D.P."/>
            <person name="Kaster A.-K."/>
            <person name="Ovreas L."/>
            <person name="Rohde M."/>
            <person name="Galperin M.Y."/>
            <person name="Jogler C."/>
        </authorList>
    </citation>
    <scope>NUCLEOTIDE SEQUENCE [LARGE SCALE GENOMIC DNA]</scope>
    <source>
        <strain evidence="6 7">Poly41</strain>
    </source>
</reference>
<dbReference type="PANTHER" id="PTHR35889:SF3">
    <property type="entry name" value="F-BOX DOMAIN-CONTAINING PROTEIN"/>
    <property type="match status" value="1"/>
</dbReference>
<feature type="coiled-coil region" evidence="1">
    <location>
        <begin position="452"/>
        <end position="487"/>
    </location>
</feature>
<keyword evidence="7" id="KW-1185">Reference proteome</keyword>
<organism evidence="6 7">
    <name type="scientific">Novipirellula artificiosorum</name>
    <dbReference type="NCBI Taxonomy" id="2528016"/>
    <lineage>
        <taxon>Bacteria</taxon>
        <taxon>Pseudomonadati</taxon>
        <taxon>Planctomycetota</taxon>
        <taxon>Planctomycetia</taxon>
        <taxon>Pirellulales</taxon>
        <taxon>Pirellulaceae</taxon>
        <taxon>Novipirellula</taxon>
    </lineage>
</organism>
<dbReference type="Gene3D" id="2.60.120.200">
    <property type="match status" value="1"/>
</dbReference>
<dbReference type="EMBL" id="SJPV01000002">
    <property type="protein sequence ID" value="TWU40794.1"/>
    <property type="molecule type" value="Genomic_DNA"/>
</dbReference>
<sequence precursor="true">MMKVVVYSLLIVFLWPAVSHADARVNDDAIRFFESEVRPLLADQCWDCHGEKDQKGDLRLDSMSAILRGGETGPALVVGKPGESLLVEAIRYESFEMPPSGPLPAEQAAILTKWISIGAPWPDSDRTVQPRESSELFSLEDRAWWAFQAVQAPDVPNFGDSDWPRNEIDGFILAQMRSAGLSPSPQADPTTLVRRLYFDVIGLPPTPDQVRAFVRDTSPTAYEDLVDTLLDAPEHGQHAARKWLDLVRYADSDGYRADGYRPNAWRYRDYVIASFNADKPYDRFIQEQIAGDELFPEDLDAQVALGYLRHWVYEWNIRDASGQWNTILDDITDTTADVFMGLGLQCAKCHNHKFDPLLQKDYFRLRAFFAPIQPKDITLATRDEIKKHHGLKKAWESKVTPILAEVEELEAPYRATLRDRAINRFPEDMQLIARMPAAERTPLQQQLADLVMLQVEAEYKTLESEMEADDKERRLQLQRDLEKADAEKPADLPVAMSVRDVGPVAPPTTLPKRPGAPLEPGFPSVLDQKPMVIRPLGQSTGRRAALARWLTDPANPLTSRVMVNRIWQTHFGRGLAANTSDLGRLGEAPSHPKLLDWIANQFIASKWSLKTLHRMILTSATYRQSTQHPQQRAYQLIDPSNQYYWRSDTRRLSAEQIRDAMLVVSDQYSDQAGGPGVLSDLPKRSIFTRVMRNSSDELLGSFDLPLFFSSTPSRNTTTTPVQSLLMINSDLVLGHARRLAAAVSIDSDELCNRISRAWWRVYGRAPTEAEAEQALRFVRSQTTQLKKIQADASPTVIETAKLPYREGQAVQFKVDQLDLQLAAVETERMDLTDFTIEMFFQLRSIDDHAAVRTLAAKWNGSSRSPGWGFGVTGHGSRRKPQTLVLQIVGDRGDGKISEQAIFSDHHVEMNKPYYAAACVRLAKSGEPGVVTFHLKDLSNDDQPLLTLETPHDARGGFANQQSFTIGGVDGGNRRAFDGLIDDVRLLPSALTVDQLLYTAERDVQGMIGYWQFETDPGVLRNRLESGPDLEAKGNAIIQLDPSETALVDFCHALLNSNEFLYVH</sequence>
<feature type="domain" description="Cytochrome C Planctomycete-type" evidence="5">
    <location>
        <begin position="45"/>
        <end position="101"/>
    </location>
</feature>
<dbReference type="InterPro" id="IPR013320">
    <property type="entry name" value="ConA-like_dom_sf"/>
</dbReference>
<accession>A0A5C6DX56</accession>
<name>A0A5C6DX56_9BACT</name>
<dbReference type="RefSeq" id="WP_197231142.1">
    <property type="nucleotide sequence ID" value="NZ_SJPV01000002.1"/>
</dbReference>
<dbReference type="InterPro" id="IPR011444">
    <property type="entry name" value="DUF1549"/>
</dbReference>
<feature type="signal peptide" evidence="2">
    <location>
        <begin position="1"/>
        <end position="21"/>
    </location>
</feature>
<dbReference type="Pfam" id="PF07587">
    <property type="entry name" value="PSD1"/>
    <property type="match status" value="1"/>
</dbReference>
<dbReference type="InterPro" id="IPR011429">
    <property type="entry name" value="Cyt_c_Planctomycete-type"/>
</dbReference>
<evidence type="ECO:0000256" key="1">
    <source>
        <dbReference type="SAM" id="Coils"/>
    </source>
</evidence>
<dbReference type="Proteomes" id="UP000319143">
    <property type="component" value="Unassembled WGS sequence"/>
</dbReference>
<proteinExistence type="predicted"/>
<feature type="chain" id="PRO_5022958494" evidence="2">
    <location>
        <begin position="22"/>
        <end position="1063"/>
    </location>
</feature>
<dbReference type="AlphaFoldDB" id="A0A5C6DX56"/>
<dbReference type="InterPro" id="IPR022655">
    <property type="entry name" value="DUF1553"/>
</dbReference>
<evidence type="ECO:0000313" key="6">
    <source>
        <dbReference type="EMBL" id="TWU40794.1"/>
    </source>
</evidence>
<evidence type="ECO:0000256" key="2">
    <source>
        <dbReference type="SAM" id="SignalP"/>
    </source>
</evidence>
<feature type="domain" description="DUF1549" evidence="3">
    <location>
        <begin position="167"/>
        <end position="373"/>
    </location>
</feature>
<gene>
    <name evidence="6" type="ORF">Poly41_16290</name>
</gene>
<comment type="caution">
    <text evidence="6">The sequence shown here is derived from an EMBL/GenBank/DDBJ whole genome shotgun (WGS) entry which is preliminary data.</text>
</comment>
<dbReference type="SUPFAM" id="SSF49899">
    <property type="entry name" value="Concanavalin A-like lectins/glucanases"/>
    <property type="match status" value="1"/>
</dbReference>
<feature type="domain" description="DUF1553" evidence="4">
    <location>
        <begin position="542"/>
        <end position="777"/>
    </location>
</feature>
<evidence type="ECO:0000259" key="3">
    <source>
        <dbReference type="Pfam" id="PF07583"/>
    </source>
</evidence>
<protein>
    <submittedName>
        <fullName evidence="6">Planctomycete cytochrome C</fullName>
    </submittedName>
</protein>
<dbReference type="Pfam" id="PF07635">
    <property type="entry name" value="PSCyt1"/>
    <property type="match status" value="1"/>
</dbReference>
<evidence type="ECO:0000313" key="7">
    <source>
        <dbReference type="Proteomes" id="UP000319143"/>
    </source>
</evidence>
<dbReference type="PANTHER" id="PTHR35889">
    <property type="entry name" value="CYCLOINULO-OLIGOSACCHARIDE FRUCTANOTRANSFERASE-RELATED"/>
    <property type="match status" value="1"/>
</dbReference>
<evidence type="ECO:0000259" key="4">
    <source>
        <dbReference type="Pfam" id="PF07587"/>
    </source>
</evidence>
<evidence type="ECO:0000259" key="5">
    <source>
        <dbReference type="Pfam" id="PF07635"/>
    </source>
</evidence>
<keyword evidence="1" id="KW-0175">Coiled coil</keyword>
<dbReference type="Pfam" id="PF07583">
    <property type="entry name" value="PSCyt2"/>
    <property type="match status" value="1"/>
</dbReference>